<proteinExistence type="predicted"/>
<organism evidence="1">
    <name type="scientific">Tetraselmis sp. GSL018</name>
    <dbReference type="NCBI Taxonomy" id="582737"/>
    <lineage>
        <taxon>Eukaryota</taxon>
        <taxon>Viridiplantae</taxon>
        <taxon>Chlorophyta</taxon>
        <taxon>core chlorophytes</taxon>
        <taxon>Chlorodendrophyceae</taxon>
        <taxon>Chlorodendrales</taxon>
        <taxon>Chlorodendraceae</taxon>
        <taxon>Tetraselmis</taxon>
    </lineage>
</organism>
<evidence type="ECO:0000313" key="1">
    <source>
        <dbReference type="EMBL" id="JAC62005.1"/>
    </source>
</evidence>
<gene>
    <name evidence="1" type="ORF">TSPGSL018_24572</name>
</gene>
<name>A0A061QU83_9CHLO</name>
<protein>
    <submittedName>
        <fullName evidence="1">Uncharacterized protein</fullName>
    </submittedName>
</protein>
<feature type="non-terminal residue" evidence="1">
    <location>
        <position position="1"/>
    </location>
</feature>
<reference evidence="1" key="1">
    <citation type="submission" date="2014-05" db="EMBL/GenBank/DDBJ databases">
        <title>The transcriptome of the halophilic microalga Tetraselmis sp. GSL018 isolated from the Great Salt Lake, Utah.</title>
        <authorList>
            <person name="Jinkerson R.E."/>
            <person name="D'Adamo S."/>
            <person name="Posewitz M.C."/>
        </authorList>
    </citation>
    <scope>NUCLEOTIDE SEQUENCE</scope>
    <source>
        <strain evidence="1">GSL018</strain>
    </source>
</reference>
<accession>A0A061QU83</accession>
<dbReference type="AlphaFoldDB" id="A0A061QU83"/>
<dbReference type="EMBL" id="GBEZ01025043">
    <property type="protein sequence ID" value="JAC62005.1"/>
    <property type="molecule type" value="Transcribed_RNA"/>
</dbReference>
<sequence length="72" mass="8006">DARGVEIRLACVGKANTCPRTGKPLARDLFFSTATFRPLAARVTTLYDTAADALVPGCDVRQAYFWLCDRRR</sequence>